<dbReference type="Pfam" id="PF01459">
    <property type="entry name" value="Porin_3"/>
    <property type="match status" value="1"/>
</dbReference>
<evidence type="ECO:0000256" key="5">
    <source>
        <dbReference type="ARBA" id="ARBA00023114"/>
    </source>
</evidence>
<dbReference type="Gene3D" id="2.40.160.10">
    <property type="entry name" value="Porin"/>
    <property type="match status" value="1"/>
</dbReference>
<protein>
    <recommendedName>
        <fullName evidence="8">Voltage-dependent anion-selective channel</fullName>
    </recommendedName>
</protein>
<name>A0ABP1QSE5_9HEXA</name>
<dbReference type="InterPro" id="IPR027246">
    <property type="entry name" value="Porin_Euk/Tom40"/>
</dbReference>
<comment type="similarity">
    <text evidence="2">Belongs to the eukaryotic mitochondrial porin family.</text>
</comment>
<keyword evidence="3" id="KW-0812">Transmembrane</keyword>
<evidence type="ECO:0000256" key="1">
    <source>
        <dbReference type="ARBA" id="ARBA00004294"/>
    </source>
</evidence>
<evidence type="ECO:0000256" key="4">
    <source>
        <dbReference type="ARBA" id="ARBA00022787"/>
    </source>
</evidence>
<gene>
    <name evidence="6" type="ORF">ODALV1_LOCUS14774</name>
</gene>
<evidence type="ECO:0000313" key="6">
    <source>
        <dbReference type="EMBL" id="CAL8111150.1"/>
    </source>
</evidence>
<dbReference type="PRINTS" id="PR00185">
    <property type="entry name" value="EUKARYTPORIN"/>
</dbReference>
<organism evidence="6 7">
    <name type="scientific">Orchesella dallaii</name>
    <dbReference type="NCBI Taxonomy" id="48710"/>
    <lineage>
        <taxon>Eukaryota</taxon>
        <taxon>Metazoa</taxon>
        <taxon>Ecdysozoa</taxon>
        <taxon>Arthropoda</taxon>
        <taxon>Hexapoda</taxon>
        <taxon>Collembola</taxon>
        <taxon>Entomobryomorpha</taxon>
        <taxon>Entomobryoidea</taxon>
        <taxon>Orchesellidae</taxon>
        <taxon>Orchesellinae</taxon>
        <taxon>Orchesella</taxon>
    </lineage>
</organism>
<keyword evidence="3" id="KW-0472">Membrane</keyword>
<dbReference type="EMBL" id="CAXLJM020000046">
    <property type="protein sequence ID" value="CAL8111150.1"/>
    <property type="molecule type" value="Genomic_DNA"/>
</dbReference>
<evidence type="ECO:0000256" key="2">
    <source>
        <dbReference type="ARBA" id="ARBA00007780"/>
    </source>
</evidence>
<dbReference type="Proteomes" id="UP001642540">
    <property type="component" value="Unassembled WGS sequence"/>
</dbReference>
<reference evidence="6 7" key="1">
    <citation type="submission" date="2024-08" db="EMBL/GenBank/DDBJ databases">
        <authorList>
            <person name="Cucini C."/>
            <person name="Frati F."/>
        </authorList>
    </citation>
    <scope>NUCLEOTIDE SEQUENCE [LARGE SCALE GENOMIC DNA]</scope>
</reference>
<accession>A0ABP1QSE5</accession>
<keyword evidence="5" id="KW-0813">Transport</keyword>
<evidence type="ECO:0000256" key="3">
    <source>
        <dbReference type="ARBA" id="ARBA00022452"/>
    </source>
</evidence>
<comment type="subcellular location">
    <subcellularLocation>
        <location evidence="1">Mitochondrion outer membrane</location>
    </subcellularLocation>
</comment>
<keyword evidence="4" id="KW-1000">Mitochondrion outer membrane</keyword>
<sequence length="287" mass="31349">MKEHMAPPVFTDLGKAAKDIFEKGYILDIFKLTGKNDTCGYLAMKTGLTHKFDDGTFKADVEASYPFPRYGLTFTKKWNTQNVIGLAAELANKIYPGVSLKAEGTFNPDTGVKYGIYTFSYKHENVSGRASLSGGVEANMMIDSSVVVGHEGWLAGARAEYDNTEGVLKNHYVGVGHSYGGIQAFLIAQNAQIYTASIYQRVNNRLEMGLSFGTDLGDGPRKFYNLGARYLLDDDTSVRVKVDNQSMVGLGLETTLQGCIKLIFSCLIDAKKLNEGGHKFGAGVEIM</sequence>
<dbReference type="InterPro" id="IPR023614">
    <property type="entry name" value="Porin_dom_sf"/>
</dbReference>
<dbReference type="PANTHER" id="PTHR11743">
    <property type="entry name" value="VOLTAGE-DEPENDENT ANION-SELECTIVE CHANNEL"/>
    <property type="match status" value="1"/>
</dbReference>
<keyword evidence="5" id="KW-0626">Porin</keyword>
<comment type="caution">
    <text evidence="6">The sequence shown here is derived from an EMBL/GenBank/DDBJ whole genome shotgun (WGS) entry which is preliminary data.</text>
</comment>
<dbReference type="CDD" id="cd07306">
    <property type="entry name" value="Porin3_VDAC"/>
    <property type="match status" value="1"/>
</dbReference>
<proteinExistence type="inferred from homology"/>
<evidence type="ECO:0000313" key="7">
    <source>
        <dbReference type="Proteomes" id="UP001642540"/>
    </source>
</evidence>
<keyword evidence="7" id="KW-1185">Reference proteome</keyword>
<keyword evidence="5" id="KW-0406">Ion transport</keyword>
<keyword evidence="3" id="KW-1134">Transmembrane beta strand</keyword>
<keyword evidence="4" id="KW-0496">Mitochondrion</keyword>
<dbReference type="InterPro" id="IPR001925">
    <property type="entry name" value="Porin_Euk"/>
</dbReference>
<dbReference type="PANTHER" id="PTHR11743:SF70">
    <property type="entry name" value="GH26960P-RELATED"/>
    <property type="match status" value="1"/>
</dbReference>
<evidence type="ECO:0008006" key="8">
    <source>
        <dbReference type="Google" id="ProtNLM"/>
    </source>
</evidence>